<evidence type="ECO:0000313" key="6">
    <source>
        <dbReference type="Proteomes" id="UP001374584"/>
    </source>
</evidence>
<evidence type="ECO:0000256" key="4">
    <source>
        <dbReference type="SAM" id="MobiDB-lite"/>
    </source>
</evidence>
<feature type="region of interest" description="Disordered" evidence="4">
    <location>
        <begin position="1"/>
        <end position="103"/>
    </location>
</feature>
<reference evidence="5 6" key="1">
    <citation type="submission" date="2024-01" db="EMBL/GenBank/DDBJ databases">
        <title>The genomes of 5 underutilized Papilionoideae crops provide insights into root nodulation and disease resistanc.</title>
        <authorList>
            <person name="Jiang F."/>
        </authorList>
    </citation>
    <scope>NUCLEOTIDE SEQUENCE [LARGE SCALE GENOMIC DNA]</scope>
    <source>
        <strain evidence="5">JINMINGXINNONG_FW02</strain>
        <tissue evidence="5">Leaves</tissue>
    </source>
</reference>
<organism evidence="5 6">
    <name type="scientific">Phaseolus coccineus</name>
    <name type="common">Scarlet runner bean</name>
    <name type="synonym">Phaseolus multiflorus</name>
    <dbReference type="NCBI Taxonomy" id="3886"/>
    <lineage>
        <taxon>Eukaryota</taxon>
        <taxon>Viridiplantae</taxon>
        <taxon>Streptophyta</taxon>
        <taxon>Embryophyta</taxon>
        <taxon>Tracheophyta</taxon>
        <taxon>Spermatophyta</taxon>
        <taxon>Magnoliopsida</taxon>
        <taxon>eudicotyledons</taxon>
        <taxon>Gunneridae</taxon>
        <taxon>Pentapetalae</taxon>
        <taxon>rosids</taxon>
        <taxon>fabids</taxon>
        <taxon>Fabales</taxon>
        <taxon>Fabaceae</taxon>
        <taxon>Papilionoideae</taxon>
        <taxon>50 kb inversion clade</taxon>
        <taxon>NPAAA clade</taxon>
        <taxon>indigoferoid/millettioid clade</taxon>
        <taxon>Phaseoleae</taxon>
        <taxon>Phaseolus</taxon>
    </lineage>
</organism>
<dbReference type="InterPro" id="IPR002885">
    <property type="entry name" value="PPR_rpt"/>
</dbReference>
<dbReference type="AlphaFoldDB" id="A0AAN9R7X3"/>
<name>A0AAN9R7X3_PHACN</name>
<protein>
    <recommendedName>
        <fullName evidence="7">Pentatricopeptide repeat-containing protein</fullName>
    </recommendedName>
</protein>
<feature type="compositionally biased region" description="Pro residues" evidence="4">
    <location>
        <begin position="13"/>
        <end position="23"/>
    </location>
</feature>
<dbReference type="PANTHER" id="PTHR47447:SF17">
    <property type="entry name" value="OS12G0638900 PROTEIN"/>
    <property type="match status" value="1"/>
</dbReference>
<proteinExistence type="inferred from homology"/>
<dbReference type="NCBIfam" id="TIGR00756">
    <property type="entry name" value="PPR"/>
    <property type="match status" value="1"/>
</dbReference>
<dbReference type="Proteomes" id="UP001374584">
    <property type="component" value="Unassembled WGS sequence"/>
</dbReference>
<feature type="compositionally biased region" description="Low complexity" evidence="4">
    <location>
        <begin position="40"/>
        <end position="68"/>
    </location>
</feature>
<evidence type="ECO:0000256" key="3">
    <source>
        <dbReference type="PROSITE-ProRule" id="PRU00708"/>
    </source>
</evidence>
<evidence type="ECO:0000256" key="1">
    <source>
        <dbReference type="ARBA" id="ARBA00007626"/>
    </source>
</evidence>
<evidence type="ECO:0000256" key="2">
    <source>
        <dbReference type="ARBA" id="ARBA00022737"/>
    </source>
</evidence>
<comment type="similarity">
    <text evidence="1">Belongs to the PPR family. P subfamily.</text>
</comment>
<evidence type="ECO:0000313" key="5">
    <source>
        <dbReference type="EMBL" id="KAK7357093.1"/>
    </source>
</evidence>
<evidence type="ECO:0008006" key="7">
    <source>
        <dbReference type="Google" id="ProtNLM"/>
    </source>
</evidence>
<keyword evidence="2" id="KW-0677">Repeat</keyword>
<feature type="repeat" description="PPR" evidence="3">
    <location>
        <begin position="216"/>
        <end position="250"/>
    </location>
</feature>
<dbReference type="Pfam" id="PF01535">
    <property type="entry name" value="PPR"/>
    <property type="match status" value="1"/>
</dbReference>
<accession>A0AAN9R7X3</accession>
<comment type="caution">
    <text evidence="5">The sequence shown here is derived from an EMBL/GenBank/DDBJ whole genome shotgun (WGS) entry which is preliminary data.</text>
</comment>
<dbReference type="EMBL" id="JAYMYR010000006">
    <property type="protein sequence ID" value="KAK7357093.1"/>
    <property type="molecule type" value="Genomic_DNA"/>
</dbReference>
<dbReference type="Gene3D" id="1.25.40.10">
    <property type="entry name" value="Tetratricopeptide repeat domain"/>
    <property type="match status" value="1"/>
</dbReference>
<dbReference type="Pfam" id="PF13041">
    <property type="entry name" value="PPR_2"/>
    <property type="match status" value="1"/>
</dbReference>
<gene>
    <name evidence="5" type="ORF">VNO80_16376</name>
</gene>
<keyword evidence="6" id="KW-1185">Reference proteome</keyword>
<dbReference type="PANTHER" id="PTHR47447">
    <property type="entry name" value="OS03G0856100 PROTEIN"/>
    <property type="match status" value="1"/>
</dbReference>
<dbReference type="InterPro" id="IPR011990">
    <property type="entry name" value="TPR-like_helical_dom_sf"/>
</dbReference>
<sequence>MGMVEKVALPLLLPNPPPPPPSSPFSKANSVGVMIPSPSPSSSASPTPTPTLTPTLTSTSTSAPPMSTLIHDLNSSSSRSRHRVALGKSFDPNRGKPWSPHGLSPSGQQILRTLIHSDSNTNSNAISTHLDNILRPLLDQPNPASDILGIIKALGFINKYDLAFAVFQWVRTTHHSVPLFTTSAITVIIKILGKAGRVSSAASLLLALQSDGVHIDVYAYTCLINAYSSSGRYRDAVNLFNKMQQDGYNPTLIT</sequence>
<dbReference type="PROSITE" id="PS51375">
    <property type="entry name" value="PPR"/>
    <property type="match status" value="1"/>
</dbReference>